<organism evidence="10">
    <name type="scientific">Chaetomium thermophilum (strain DSM 1495 / CBS 144.50 / IMI 039719)</name>
    <name type="common">Thermochaetoides thermophila</name>
    <dbReference type="NCBI Taxonomy" id="759272"/>
    <lineage>
        <taxon>Eukaryota</taxon>
        <taxon>Fungi</taxon>
        <taxon>Dikarya</taxon>
        <taxon>Ascomycota</taxon>
        <taxon>Pezizomycotina</taxon>
        <taxon>Sordariomycetes</taxon>
        <taxon>Sordariomycetidae</taxon>
        <taxon>Sordariales</taxon>
        <taxon>Chaetomiaceae</taxon>
        <taxon>Thermochaetoides</taxon>
    </lineage>
</organism>
<evidence type="ECO:0000313" key="9">
    <source>
        <dbReference type="EMBL" id="EGS19570.1"/>
    </source>
</evidence>
<dbReference type="InterPro" id="IPR042098">
    <property type="entry name" value="TauD-like_sf"/>
</dbReference>
<dbReference type="EMBL" id="GL988043">
    <property type="protein sequence ID" value="EGS19570.1"/>
    <property type="molecule type" value="Genomic_DNA"/>
</dbReference>
<sequence>MSPPSADVDIQPITTEPVPNKAAPTSAQTHSSASRLTGPLTYSGSLDQYEQFDVTAVIGREFPTLQLSEILEDDIKVRDLAILVSQRGVLFFRNQDLTVDQQKTLAQKLGELTGKPETSKLHIHALANSKRGIAVDENGKLDDEISVISSEQNRRFYKEKYDRLGKRLGSEGWHADITFEHIPSDYAILKITHPPADAGGDTLWASGYEAYDRLSPAFQRLAESLTATHYQPGFKEVKEKFGVDLIEDYRGAPENRGLEFTAVHPVVRTNPVTGWKSLFAAGNQIANGRINGVTERESEILKMYFTQLIVENHDLQVRFRWNKNDLAIWDNRSVFHTATNDYAGKRQGNRVVSLGEKPYFDPNSKSRRQALGLVPQEE</sequence>
<dbReference type="OMA" id="HYQPAFN"/>
<dbReference type="GeneID" id="18258086"/>
<evidence type="ECO:0000256" key="5">
    <source>
        <dbReference type="ARBA" id="ARBA00023002"/>
    </source>
</evidence>
<dbReference type="InterPro" id="IPR003819">
    <property type="entry name" value="TauD/TfdA-like"/>
</dbReference>
<dbReference type="Gene3D" id="3.60.130.10">
    <property type="entry name" value="Clavaminate synthase-like"/>
    <property type="match status" value="1"/>
</dbReference>
<keyword evidence="6" id="KW-0408">Iron</keyword>
<name>G0S9Z8_CHATD</name>
<dbReference type="RefSeq" id="XP_006694455.1">
    <property type="nucleotide sequence ID" value="XM_006694392.1"/>
</dbReference>
<dbReference type="Pfam" id="PF02668">
    <property type="entry name" value="TauD"/>
    <property type="match status" value="1"/>
</dbReference>
<keyword evidence="10" id="KW-1185">Reference proteome</keyword>
<dbReference type="GO" id="GO:0016706">
    <property type="term" value="F:2-oxoglutarate-dependent dioxygenase activity"/>
    <property type="evidence" value="ECO:0007669"/>
    <property type="project" value="TreeGrafter"/>
</dbReference>
<evidence type="ECO:0000256" key="6">
    <source>
        <dbReference type="ARBA" id="ARBA00023004"/>
    </source>
</evidence>
<dbReference type="eggNOG" id="ENOG502QS4K">
    <property type="taxonomic scope" value="Eukaryota"/>
</dbReference>
<dbReference type="HOGENOM" id="CLU_036005_1_0_1"/>
<proteinExistence type="inferred from homology"/>
<feature type="region of interest" description="Disordered" evidence="7">
    <location>
        <begin position="355"/>
        <end position="378"/>
    </location>
</feature>
<dbReference type="FunFam" id="3.60.130.10:FF:000005">
    <property type="entry name" value="TfdA family taurine dioxygenase"/>
    <property type="match status" value="1"/>
</dbReference>
<reference evidence="9 10" key="1">
    <citation type="journal article" date="2011" name="Cell">
        <title>Insight into structure and assembly of the nuclear pore complex by utilizing the genome of a eukaryotic thermophile.</title>
        <authorList>
            <person name="Amlacher S."/>
            <person name="Sarges P."/>
            <person name="Flemming D."/>
            <person name="van Noort V."/>
            <person name="Kunze R."/>
            <person name="Devos D.P."/>
            <person name="Arumugam M."/>
            <person name="Bork P."/>
            <person name="Hurt E."/>
        </authorList>
    </citation>
    <scope>NUCLEOTIDE SEQUENCE [LARGE SCALE GENOMIC DNA]</scope>
    <source>
        <strain evidence="10">DSM 1495 / CBS 144.50 / IMI 039719</strain>
    </source>
</reference>
<evidence type="ECO:0000256" key="7">
    <source>
        <dbReference type="SAM" id="MobiDB-lite"/>
    </source>
</evidence>
<accession>G0S9Z8</accession>
<evidence type="ECO:0000256" key="4">
    <source>
        <dbReference type="ARBA" id="ARBA00022964"/>
    </source>
</evidence>
<feature type="compositionally biased region" description="Polar residues" evidence="7">
    <location>
        <begin position="23"/>
        <end position="38"/>
    </location>
</feature>
<keyword evidence="4" id="KW-0223">Dioxygenase</keyword>
<feature type="region of interest" description="Disordered" evidence="7">
    <location>
        <begin position="1"/>
        <end position="38"/>
    </location>
</feature>
<feature type="domain" description="TauD/TfdA-like" evidence="8">
    <location>
        <begin position="54"/>
        <end position="350"/>
    </location>
</feature>
<protein>
    <recommendedName>
        <fullName evidence="8">TauD/TfdA-like domain-containing protein</fullName>
    </recommendedName>
</protein>
<dbReference type="Proteomes" id="UP000008066">
    <property type="component" value="Unassembled WGS sequence"/>
</dbReference>
<dbReference type="OrthoDB" id="10257314at2759"/>
<keyword evidence="3" id="KW-0479">Metal-binding</keyword>
<dbReference type="KEGG" id="cthr:CTHT_0040480"/>
<dbReference type="InterPro" id="IPR051323">
    <property type="entry name" value="AtsK-like"/>
</dbReference>
<evidence type="ECO:0000259" key="8">
    <source>
        <dbReference type="Pfam" id="PF02668"/>
    </source>
</evidence>
<dbReference type="PANTHER" id="PTHR30468:SF10">
    <property type="entry name" value="TAUD_TFDA-LIKE DOMAIN-CONTAINING PROTEIN"/>
    <property type="match status" value="1"/>
</dbReference>
<evidence type="ECO:0000256" key="1">
    <source>
        <dbReference type="ARBA" id="ARBA00001954"/>
    </source>
</evidence>
<dbReference type="GO" id="GO:0046872">
    <property type="term" value="F:metal ion binding"/>
    <property type="evidence" value="ECO:0007669"/>
    <property type="project" value="UniProtKB-KW"/>
</dbReference>
<comment type="cofactor">
    <cofactor evidence="1">
        <name>Fe(2+)</name>
        <dbReference type="ChEBI" id="CHEBI:29033"/>
    </cofactor>
</comment>
<dbReference type="AlphaFoldDB" id="G0S9Z8"/>
<evidence type="ECO:0000256" key="3">
    <source>
        <dbReference type="ARBA" id="ARBA00022723"/>
    </source>
</evidence>
<evidence type="ECO:0000256" key="2">
    <source>
        <dbReference type="ARBA" id="ARBA00005896"/>
    </source>
</evidence>
<gene>
    <name evidence="9" type="ORF">CTHT_0040480</name>
</gene>
<dbReference type="PANTHER" id="PTHR30468">
    <property type="entry name" value="ALPHA-KETOGLUTARATE-DEPENDENT SULFONATE DIOXYGENASE"/>
    <property type="match status" value="1"/>
</dbReference>
<keyword evidence="5" id="KW-0560">Oxidoreductase</keyword>
<comment type="similarity">
    <text evidence="2">Belongs to the TfdA dioxygenase family.</text>
</comment>
<dbReference type="SUPFAM" id="SSF51197">
    <property type="entry name" value="Clavaminate synthase-like"/>
    <property type="match status" value="1"/>
</dbReference>
<evidence type="ECO:0000313" key="10">
    <source>
        <dbReference type="Proteomes" id="UP000008066"/>
    </source>
</evidence>
<dbReference type="GO" id="GO:0005737">
    <property type="term" value="C:cytoplasm"/>
    <property type="evidence" value="ECO:0007669"/>
    <property type="project" value="TreeGrafter"/>
</dbReference>